<dbReference type="Proteomes" id="UP000298517">
    <property type="component" value="Unassembled WGS sequence"/>
</dbReference>
<reference evidence="8 9" key="1">
    <citation type="journal article" date="2011" name="J. Microbiol.">
        <title>Gramella jeungdoensis sp. nov., isolated from a solar saltern in Korea.</title>
        <authorList>
            <person name="Joung Y."/>
            <person name="Kim H."/>
            <person name="Jang T."/>
            <person name="Ahn T.S."/>
            <person name="Joh K."/>
        </authorList>
    </citation>
    <scope>NUCLEOTIDE SEQUENCE [LARGE SCALE GENOMIC DNA]</scope>
    <source>
        <strain evidence="8 9">KCTC 23123</strain>
    </source>
</reference>
<dbReference type="PROSITE" id="PS00634">
    <property type="entry name" value="RIBOSOMAL_L30"/>
    <property type="match status" value="1"/>
</dbReference>
<dbReference type="PANTHER" id="PTHR15892">
    <property type="entry name" value="MITOCHONDRIAL RIBOSOMAL PROTEIN L30"/>
    <property type="match status" value="1"/>
</dbReference>
<dbReference type="PANTHER" id="PTHR15892:SF2">
    <property type="entry name" value="LARGE RIBOSOMAL SUBUNIT PROTEIN UL30M"/>
    <property type="match status" value="1"/>
</dbReference>
<keyword evidence="9" id="KW-1185">Reference proteome</keyword>
<dbReference type="AlphaFoldDB" id="A0A4Y8ASC0"/>
<dbReference type="GO" id="GO:0022625">
    <property type="term" value="C:cytosolic large ribosomal subunit"/>
    <property type="evidence" value="ECO:0007669"/>
    <property type="project" value="TreeGrafter"/>
</dbReference>
<protein>
    <recommendedName>
        <fullName evidence="5">Large ribosomal subunit protein uL30</fullName>
    </recommendedName>
</protein>
<dbReference type="PIRSF" id="PIRSF002211">
    <property type="entry name" value="Ribosomal_L30_bac-type"/>
    <property type="match status" value="1"/>
</dbReference>
<keyword evidence="3 5" id="KW-0689">Ribosomal protein</keyword>
<evidence type="ECO:0000259" key="7">
    <source>
        <dbReference type="Pfam" id="PF00327"/>
    </source>
</evidence>
<dbReference type="InterPro" id="IPR018038">
    <property type="entry name" value="Ribosomal_uL30_CS"/>
</dbReference>
<evidence type="ECO:0000256" key="5">
    <source>
        <dbReference type="HAMAP-Rule" id="MF_01371"/>
    </source>
</evidence>
<dbReference type="Pfam" id="PF00327">
    <property type="entry name" value="Ribosomal_L30"/>
    <property type="match status" value="1"/>
</dbReference>
<dbReference type="HAMAP" id="MF_01371_B">
    <property type="entry name" value="Ribosomal_uL30_B"/>
    <property type="match status" value="1"/>
</dbReference>
<evidence type="ECO:0000256" key="4">
    <source>
        <dbReference type="ARBA" id="ARBA00023274"/>
    </source>
</evidence>
<dbReference type="FunFam" id="3.30.1390.20:FF:000001">
    <property type="entry name" value="50S ribosomal protein L30"/>
    <property type="match status" value="1"/>
</dbReference>
<comment type="subunit">
    <text evidence="2 5">Part of the 50S ribosomal subunit.</text>
</comment>
<evidence type="ECO:0000313" key="9">
    <source>
        <dbReference type="Proteomes" id="UP000298517"/>
    </source>
</evidence>
<gene>
    <name evidence="5 8" type="primary">rpmD</name>
    <name evidence="8" type="ORF">E2488_13065</name>
</gene>
<comment type="similarity">
    <text evidence="1 5 6">Belongs to the universal ribosomal protein uL30 family.</text>
</comment>
<sequence>MAKIRVTQVRSKIRRPKNQKLTLEALGLRKIDQVVEHEATPAILGMVNTVKHLISVEEVK</sequence>
<dbReference type="SUPFAM" id="SSF55129">
    <property type="entry name" value="Ribosomal protein L30p/L7e"/>
    <property type="match status" value="1"/>
</dbReference>
<evidence type="ECO:0000256" key="2">
    <source>
        <dbReference type="ARBA" id="ARBA00011838"/>
    </source>
</evidence>
<evidence type="ECO:0000256" key="6">
    <source>
        <dbReference type="RuleBase" id="RU003734"/>
    </source>
</evidence>
<comment type="caution">
    <text evidence="8">The sequence shown here is derived from an EMBL/GenBank/DDBJ whole genome shotgun (WGS) entry which is preliminary data.</text>
</comment>
<evidence type="ECO:0000256" key="1">
    <source>
        <dbReference type="ARBA" id="ARBA00007594"/>
    </source>
</evidence>
<dbReference type="InterPro" id="IPR036919">
    <property type="entry name" value="Ribo_uL30_ferredoxin-like_sf"/>
</dbReference>
<dbReference type="GO" id="GO:0003735">
    <property type="term" value="F:structural constituent of ribosome"/>
    <property type="evidence" value="ECO:0007669"/>
    <property type="project" value="InterPro"/>
</dbReference>
<evidence type="ECO:0000313" key="8">
    <source>
        <dbReference type="EMBL" id="TEW73114.1"/>
    </source>
</evidence>
<dbReference type="Gene3D" id="3.30.1390.20">
    <property type="entry name" value="Ribosomal protein L30, ferredoxin-like fold domain"/>
    <property type="match status" value="1"/>
</dbReference>
<dbReference type="CDD" id="cd01658">
    <property type="entry name" value="Ribosomal_L30"/>
    <property type="match status" value="1"/>
</dbReference>
<dbReference type="InterPro" id="IPR005996">
    <property type="entry name" value="Ribosomal_uL30_bac-type"/>
</dbReference>
<feature type="domain" description="Large ribosomal subunit protein uL30-like ferredoxin-like fold" evidence="7">
    <location>
        <begin position="4"/>
        <end position="54"/>
    </location>
</feature>
<dbReference type="NCBIfam" id="TIGR01308">
    <property type="entry name" value="rpmD_bact"/>
    <property type="match status" value="1"/>
</dbReference>
<proteinExistence type="inferred from homology"/>
<dbReference type="OrthoDB" id="9812790at2"/>
<dbReference type="GO" id="GO:0006412">
    <property type="term" value="P:translation"/>
    <property type="evidence" value="ECO:0007669"/>
    <property type="project" value="UniProtKB-UniRule"/>
</dbReference>
<dbReference type="InterPro" id="IPR016082">
    <property type="entry name" value="Ribosomal_uL30_ferredoxin-like"/>
</dbReference>
<evidence type="ECO:0000256" key="3">
    <source>
        <dbReference type="ARBA" id="ARBA00022980"/>
    </source>
</evidence>
<dbReference type="EMBL" id="SNQI01000004">
    <property type="protein sequence ID" value="TEW73114.1"/>
    <property type="molecule type" value="Genomic_DNA"/>
</dbReference>
<keyword evidence="4 5" id="KW-0687">Ribonucleoprotein</keyword>
<name>A0A4Y8ASC0_9FLAO</name>
<accession>A0A4Y8ASC0</accession>
<dbReference type="RefSeq" id="WP_134248815.1">
    <property type="nucleotide sequence ID" value="NZ_SNQI01000004.1"/>
</dbReference>
<organism evidence="8 9">
    <name type="scientific">Gramella jeungdoensis</name>
    <dbReference type="NCBI Taxonomy" id="708091"/>
    <lineage>
        <taxon>Bacteria</taxon>
        <taxon>Pseudomonadati</taxon>
        <taxon>Bacteroidota</taxon>
        <taxon>Flavobacteriia</taxon>
        <taxon>Flavobacteriales</taxon>
        <taxon>Flavobacteriaceae</taxon>
        <taxon>Christiangramia</taxon>
    </lineage>
</organism>